<sequence>MIDGTLPGYWDNKVANFTAANGTQAKVLVDVSPAQVAAAIVGEAALPGEASVRQRVMTGGCRVIDGLISSSDSAAKSVAVWQGVQATLYANMGAPTITALNVINRTVGSFVDDGYSVGDSCMLFGATTAANDGVLAQVTAVTALALTFNGTPFTNEASAAGFRIVRVGRAKQIAVPANAGSSDSVSSVSLLLGAQTDSTGIQLGANGMLIAGLVAAASALPAQVSVSANVGLY</sequence>
<organism evidence="1">
    <name type="scientific">mine drainage metagenome</name>
    <dbReference type="NCBI Taxonomy" id="410659"/>
    <lineage>
        <taxon>unclassified sequences</taxon>
        <taxon>metagenomes</taxon>
        <taxon>ecological metagenomes</taxon>
    </lineage>
</organism>
<proteinExistence type="predicted"/>
<accession>A0A1J5S2J6</accession>
<reference evidence="1" key="1">
    <citation type="submission" date="2016-10" db="EMBL/GenBank/DDBJ databases">
        <title>Sequence of Gallionella enrichment culture.</title>
        <authorList>
            <person name="Poehlein A."/>
            <person name="Muehling M."/>
            <person name="Daniel R."/>
        </authorList>
    </citation>
    <scope>NUCLEOTIDE SEQUENCE</scope>
</reference>
<evidence type="ECO:0000313" key="1">
    <source>
        <dbReference type="EMBL" id="OIR02625.1"/>
    </source>
</evidence>
<dbReference type="AlphaFoldDB" id="A0A1J5S2J6"/>
<comment type="caution">
    <text evidence="1">The sequence shown here is derived from an EMBL/GenBank/DDBJ whole genome shotgun (WGS) entry which is preliminary data.</text>
</comment>
<gene>
    <name evidence="1" type="ORF">GALL_153390</name>
</gene>
<protein>
    <submittedName>
        <fullName evidence="1">Uncharacterized protein</fullName>
    </submittedName>
</protein>
<dbReference type="EMBL" id="MLJW01000073">
    <property type="protein sequence ID" value="OIR02625.1"/>
    <property type="molecule type" value="Genomic_DNA"/>
</dbReference>
<name>A0A1J5S2J6_9ZZZZ</name>